<dbReference type="InterPro" id="IPR005828">
    <property type="entry name" value="MFS_sugar_transport-like"/>
</dbReference>
<protein>
    <recommendedName>
        <fullName evidence="14">Hexose transporter 1</fullName>
    </recommendedName>
</protein>
<feature type="transmembrane region" description="Helical" evidence="17">
    <location>
        <begin position="155"/>
        <end position="172"/>
    </location>
</feature>
<keyword evidence="4 15" id="KW-0813">Transport</keyword>
<dbReference type="EMBL" id="HBGZ01020989">
    <property type="protein sequence ID" value="CAD9614781.1"/>
    <property type="molecule type" value="Transcribed_RNA"/>
</dbReference>
<dbReference type="PRINTS" id="PR00171">
    <property type="entry name" value="SUGRTRNSPORT"/>
</dbReference>
<feature type="transmembrane region" description="Helical" evidence="17">
    <location>
        <begin position="463"/>
        <end position="485"/>
    </location>
</feature>
<feature type="transmembrane region" description="Helical" evidence="17">
    <location>
        <begin position="435"/>
        <end position="457"/>
    </location>
</feature>
<comment type="catalytic activity">
    <reaction evidence="8">
        <text>D-galactose(in) = D-galactose(out)</text>
        <dbReference type="Rhea" id="RHEA:34915"/>
        <dbReference type="ChEBI" id="CHEBI:4139"/>
    </reaction>
    <physiologicalReaction direction="right-to-left" evidence="8">
        <dbReference type="Rhea" id="RHEA:34917"/>
    </physiologicalReaction>
</comment>
<reference evidence="19" key="1">
    <citation type="submission" date="2021-01" db="EMBL/GenBank/DDBJ databases">
        <authorList>
            <person name="Corre E."/>
            <person name="Pelletier E."/>
            <person name="Niang G."/>
            <person name="Scheremetjew M."/>
            <person name="Finn R."/>
            <person name="Kale V."/>
            <person name="Holt S."/>
            <person name="Cochrane G."/>
            <person name="Meng A."/>
            <person name="Brown T."/>
            <person name="Cohen L."/>
        </authorList>
    </citation>
    <scope>NUCLEOTIDE SEQUENCE</scope>
    <source>
        <strain evidence="19">SM1012Den-03</strain>
    </source>
</reference>
<evidence type="ECO:0000256" key="13">
    <source>
        <dbReference type="ARBA" id="ARBA00044710"/>
    </source>
</evidence>
<feature type="transmembrane region" description="Helical" evidence="17">
    <location>
        <begin position="342"/>
        <end position="359"/>
    </location>
</feature>
<dbReference type="EMBL" id="HBGZ01020988">
    <property type="protein sequence ID" value="CAD9614779.1"/>
    <property type="molecule type" value="Transcribed_RNA"/>
</dbReference>
<evidence type="ECO:0000256" key="7">
    <source>
        <dbReference type="ARBA" id="ARBA00023136"/>
    </source>
</evidence>
<feature type="transmembrane region" description="Helical" evidence="17">
    <location>
        <begin position="303"/>
        <end position="330"/>
    </location>
</feature>
<evidence type="ECO:0000256" key="16">
    <source>
        <dbReference type="SAM" id="MobiDB-lite"/>
    </source>
</evidence>
<dbReference type="GO" id="GO:0005737">
    <property type="term" value="C:cytoplasm"/>
    <property type="evidence" value="ECO:0007669"/>
    <property type="project" value="UniProtKB-ARBA"/>
</dbReference>
<dbReference type="GO" id="GO:0016020">
    <property type="term" value="C:membrane"/>
    <property type="evidence" value="ECO:0007669"/>
    <property type="project" value="UniProtKB-SubCell"/>
</dbReference>
<feature type="compositionally biased region" description="Basic and acidic residues" evidence="16">
    <location>
        <begin position="517"/>
        <end position="527"/>
    </location>
</feature>
<organism evidence="19">
    <name type="scientific">Skeletonema marinoi</name>
    <dbReference type="NCBI Taxonomy" id="267567"/>
    <lineage>
        <taxon>Eukaryota</taxon>
        <taxon>Sar</taxon>
        <taxon>Stramenopiles</taxon>
        <taxon>Ochrophyta</taxon>
        <taxon>Bacillariophyta</taxon>
        <taxon>Coscinodiscophyceae</taxon>
        <taxon>Thalassiosirophycidae</taxon>
        <taxon>Thalassiosirales</taxon>
        <taxon>Skeletonemataceae</taxon>
        <taxon>Skeletonema</taxon>
        <taxon>Skeletonema marinoi-dohrnii complex</taxon>
    </lineage>
</organism>
<evidence type="ECO:0000256" key="1">
    <source>
        <dbReference type="ARBA" id="ARBA00004141"/>
    </source>
</evidence>
<evidence type="ECO:0000256" key="8">
    <source>
        <dbReference type="ARBA" id="ARBA00044637"/>
    </source>
</evidence>
<comment type="catalytic activity">
    <reaction evidence="9">
        <text>D-glucose(out) = D-glucose(in)</text>
        <dbReference type="Rhea" id="RHEA:60376"/>
        <dbReference type="ChEBI" id="CHEBI:4167"/>
    </reaction>
    <physiologicalReaction direction="left-to-right" evidence="9">
        <dbReference type="Rhea" id="RHEA:60377"/>
    </physiologicalReaction>
</comment>
<evidence type="ECO:0000256" key="14">
    <source>
        <dbReference type="ARBA" id="ARBA00044780"/>
    </source>
</evidence>
<dbReference type="FunFam" id="1.20.1250.20:FF:000118">
    <property type="entry name" value="D-xylose-proton symporter-like 3, chloroplastic"/>
    <property type="match status" value="1"/>
</dbReference>
<dbReference type="InterPro" id="IPR003663">
    <property type="entry name" value="Sugar/inositol_transpt"/>
</dbReference>
<dbReference type="PANTHER" id="PTHR48020">
    <property type="entry name" value="PROTON MYO-INOSITOL COTRANSPORTER"/>
    <property type="match status" value="1"/>
</dbReference>
<comment type="catalytic activity">
    <reaction evidence="11">
        <text>D-mannose(out) = D-mannose(in)</text>
        <dbReference type="Rhea" id="RHEA:78391"/>
        <dbReference type="ChEBI" id="CHEBI:4208"/>
    </reaction>
    <physiologicalReaction direction="left-to-right" evidence="11">
        <dbReference type="Rhea" id="RHEA:78392"/>
    </physiologicalReaction>
</comment>
<evidence type="ECO:0000256" key="2">
    <source>
        <dbReference type="ARBA" id="ARBA00010992"/>
    </source>
</evidence>
<evidence type="ECO:0000259" key="18">
    <source>
        <dbReference type="PROSITE" id="PS50850"/>
    </source>
</evidence>
<dbReference type="Gene3D" id="1.20.1250.20">
    <property type="entry name" value="MFS general substrate transporter like domains"/>
    <property type="match status" value="1"/>
</dbReference>
<evidence type="ECO:0000256" key="11">
    <source>
        <dbReference type="ARBA" id="ARBA00044662"/>
    </source>
</evidence>
<dbReference type="PANTHER" id="PTHR48020:SF49">
    <property type="entry name" value="SUGAR TRANSPORTER"/>
    <property type="match status" value="1"/>
</dbReference>
<dbReference type="PROSITE" id="PS50850">
    <property type="entry name" value="MFS"/>
    <property type="match status" value="1"/>
</dbReference>
<feature type="transmembrane region" description="Helical" evidence="17">
    <location>
        <begin position="129"/>
        <end position="149"/>
    </location>
</feature>
<feature type="transmembrane region" description="Helical" evidence="17">
    <location>
        <begin position="400"/>
        <end position="423"/>
    </location>
</feature>
<keyword evidence="6 17" id="KW-1133">Transmembrane helix</keyword>
<feature type="transmembrane region" description="Helical" evidence="17">
    <location>
        <begin position="371"/>
        <end position="394"/>
    </location>
</feature>
<feature type="transmembrane region" description="Helical" evidence="17">
    <location>
        <begin position="184"/>
        <end position="209"/>
    </location>
</feature>
<dbReference type="GO" id="GO:0022857">
    <property type="term" value="F:transmembrane transporter activity"/>
    <property type="evidence" value="ECO:0007669"/>
    <property type="project" value="InterPro"/>
</dbReference>
<evidence type="ECO:0000256" key="15">
    <source>
        <dbReference type="RuleBase" id="RU003346"/>
    </source>
</evidence>
<evidence type="ECO:0000313" key="19">
    <source>
        <dbReference type="EMBL" id="CAD9614779.1"/>
    </source>
</evidence>
<comment type="subunit">
    <text evidence="3">Homodimer.</text>
</comment>
<sequence>MGAATSSSKDSSSLSSSLLTFPLIEEDNDEQQQQQQHDDATKPTNTKDAPLQITRATKLYAFCAALNSCNLGYDIGVNTGAGILVQNSLGLSDVQLEAFFGSLNLFAMVGALSSHIINDKFGRRWSFRVSAMIFIFGTILQSVANNYIVLMIGRAFVGLGVGFGLAVDPLYIAEISPPQFRGRLVNWSEFAINLGIVFGFLSGLVFAGVDENVAWRWMFSMGAILPCFVIFFATYVMPESPRWLVANGREGEACEVLKKVYPDGYDVDIIVNEIEESIEKERIAEHAVGWGVILFPSPAFKRILLVGIGISIAQQAVGIDAILYFLVFILKQSGIESRITQMWILLGLGLVKLGVILIAGRLLDRTGRRPLVFVSLLGCAVSFFIVAMSFIGALPSEVGAIVGLALYLAFFSIGMGPATWTIASEVFTTSIRAKAMSLATFANRATATIFASSFLSVATAMTWSGFFIMMSIVCLIILAWMYVYLPETKGRPLEDMSQYFAEITGDRSILEAEETLYRRDDPSEFRAPEPVVQPERQQPKRNVAPERPPPEDAHVMGTMA</sequence>
<comment type="subcellular location">
    <subcellularLocation>
        <location evidence="1">Membrane</location>
        <topology evidence="1">Multi-pass membrane protein</topology>
    </subcellularLocation>
</comment>
<comment type="similarity">
    <text evidence="2 15">Belongs to the major facilitator superfamily. Sugar transporter (TC 2.A.1.1) family.</text>
</comment>
<keyword evidence="5 17" id="KW-0812">Transmembrane</keyword>
<evidence type="ECO:0000256" key="4">
    <source>
        <dbReference type="ARBA" id="ARBA00022448"/>
    </source>
</evidence>
<dbReference type="InterPro" id="IPR020846">
    <property type="entry name" value="MFS_dom"/>
</dbReference>
<dbReference type="PROSITE" id="PS00217">
    <property type="entry name" value="SUGAR_TRANSPORT_2"/>
    <property type="match status" value="1"/>
</dbReference>
<accession>A0A6U3X4A9</accession>
<proteinExistence type="inferred from homology"/>
<evidence type="ECO:0000256" key="12">
    <source>
        <dbReference type="ARBA" id="ARBA00044668"/>
    </source>
</evidence>
<dbReference type="SUPFAM" id="SSF103473">
    <property type="entry name" value="MFS general substrate transporter"/>
    <property type="match status" value="1"/>
</dbReference>
<feature type="region of interest" description="Disordered" evidence="16">
    <location>
        <begin position="25"/>
        <end position="47"/>
    </location>
</feature>
<dbReference type="NCBIfam" id="TIGR00879">
    <property type="entry name" value="SP"/>
    <property type="match status" value="1"/>
</dbReference>
<gene>
    <name evidence="19" type="ORF">SMAR0320_LOCUS15104</name>
    <name evidence="20" type="ORF">SMAR0320_LOCUS15105</name>
</gene>
<feature type="domain" description="Major facilitator superfamily (MFS) profile" evidence="18">
    <location>
        <begin position="60"/>
        <end position="489"/>
    </location>
</feature>
<dbReference type="InterPro" id="IPR005829">
    <property type="entry name" value="Sugar_transporter_CS"/>
</dbReference>
<evidence type="ECO:0000256" key="9">
    <source>
        <dbReference type="ARBA" id="ARBA00044648"/>
    </source>
</evidence>
<comment type="catalytic activity">
    <reaction evidence="12">
        <text>D-glucosamine(out) = D-glucosamine(in)</text>
        <dbReference type="Rhea" id="RHEA:78423"/>
        <dbReference type="ChEBI" id="CHEBI:58723"/>
    </reaction>
    <physiologicalReaction direction="left-to-right" evidence="12">
        <dbReference type="Rhea" id="RHEA:78424"/>
    </physiologicalReaction>
</comment>
<evidence type="ECO:0000256" key="3">
    <source>
        <dbReference type="ARBA" id="ARBA00011738"/>
    </source>
</evidence>
<feature type="transmembrane region" description="Helical" evidence="17">
    <location>
        <begin position="215"/>
        <end position="237"/>
    </location>
</feature>
<evidence type="ECO:0000256" key="6">
    <source>
        <dbReference type="ARBA" id="ARBA00022989"/>
    </source>
</evidence>
<dbReference type="Pfam" id="PF00083">
    <property type="entry name" value="Sugar_tr"/>
    <property type="match status" value="1"/>
</dbReference>
<dbReference type="InterPro" id="IPR036259">
    <property type="entry name" value="MFS_trans_sf"/>
</dbReference>
<evidence type="ECO:0000256" key="17">
    <source>
        <dbReference type="SAM" id="Phobius"/>
    </source>
</evidence>
<feature type="region of interest" description="Disordered" evidence="16">
    <location>
        <begin position="517"/>
        <end position="560"/>
    </location>
</feature>
<dbReference type="InterPro" id="IPR050814">
    <property type="entry name" value="Myo-inositol_Transporter"/>
</dbReference>
<name>A0A6U3X4A9_9STRA</name>
<evidence type="ECO:0000256" key="10">
    <source>
        <dbReference type="ARBA" id="ARBA00044656"/>
    </source>
</evidence>
<keyword evidence="7 17" id="KW-0472">Membrane</keyword>
<feature type="transmembrane region" description="Helical" evidence="17">
    <location>
        <begin position="98"/>
        <end position="117"/>
    </location>
</feature>
<evidence type="ECO:0000256" key="5">
    <source>
        <dbReference type="ARBA" id="ARBA00022692"/>
    </source>
</evidence>
<comment type="catalytic activity">
    <reaction evidence="10">
        <text>D-xylose(out) = D-xylose(in)</text>
        <dbReference type="Rhea" id="RHEA:78427"/>
        <dbReference type="ChEBI" id="CHEBI:53455"/>
    </reaction>
    <physiologicalReaction direction="left-to-right" evidence="10">
        <dbReference type="Rhea" id="RHEA:78428"/>
    </physiologicalReaction>
</comment>
<comment type="catalytic activity">
    <reaction evidence="13">
        <text>D-fructose(out) = D-fructose(in)</text>
        <dbReference type="Rhea" id="RHEA:60372"/>
        <dbReference type="ChEBI" id="CHEBI:37721"/>
    </reaction>
    <physiologicalReaction direction="left-to-right" evidence="13">
        <dbReference type="Rhea" id="RHEA:60373"/>
    </physiologicalReaction>
</comment>
<dbReference type="AlphaFoldDB" id="A0A6U3X4A9"/>
<evidence type="ECO:0000313" key="20">
    <source>
        <dbReference type="EMBL" id="CAD9614781.1"/>
    </source>
</evidence>